<feature type="region of interest" description="Disordered" evidence="6">
    <location>
        <begin position="281"/>
        <end position="318"/>
    </location>
</feature>
<evidence type="ECO:0000313" key="10">
    <source>
        <dbReference type="Proteomes" id="UP000289323"/>
    </source>
</evidence>
<evidence type="ECO:0000313" key="9">
    <source>
        <dbReference type="EMBL" id="SPQ26896.1"/>
    </source>
</evidence>
<name>A0A446BWI5_9PEZI</name>
<feature type="region of interest" description="Disordered" evidence="6">
    <location>
        <begin position="414"/>
        <end position="458"/>
    </location>
</feature>
<dbReference type="GO" id="GO:0032299">
    <property type="term" value="C:ribonuclease H2 complex"/>
    <property type="evidence" value="ECO:0007669"/>
    <property type="project" value="InterPro"/>
</dbReference>
<sequence length="475" mass="50301">MARTRSKGAAGTADASDKKSAAAAKSSPSVYVLPAESSNPPKLFVLPKTATSSARIVTLHHPRYSRPARFLVCPEAGFFEFTSIAPPKSAPRSWLIQPTTTTVTSTTTTSDANPPSLINSQITQSPALHLATPFDPLFLLLPALFSSSSSSSSSQNDDDDRKPTPKQKRMFLSPDDHLDALPDPAGHLAALLSDCPPARRLLGARLAAVCDAVRAGDEDMYRVSEGKVLREVWGKARRMVVGDGDGAGGLPGSMEERFVRRELEAPVVGVRVSRAAVVGGGGVGDGGRSGSGSGSVTPGGEGAESQASDSSVETAASSVSEVSAASTAATSVVDGEDAAGAAEVASAMTASEEVVRLQRLRVAFNFICSRYVAPAIAEVLKERLARATDLVDFAPLDEYLGRLAKLRQEAAAARSTDFSRKRATDEEEDERAEKRRKKEAEEKAKKANMSRGVRELMKVNTSGMKKMSDFFKKKT</sequence>
<dbReference type="PANTHER" id="PTHR13383:SF11">
    <property type="entry name" value="RIBONUCLEASE H2 SUBUNIT B"/>
    <property type="match status" value="1"/>
</dbReference>
<keyword evidence="3" id="KW-0539">Nucleus</keyword>
<dbReference type="GO" id="GO:0006401">
    <property type="term" value="P:RNA catabolic process"/>
    <property type="evidence" value="ECO:0007669"/>
    <property type="project" value="TreeGrafter"/>
</dbReference>
<evidence type="ECO:0000259" key="7">
    <source>
        <dbReference type="Pfam" id="PF09468"/>
    </source>
</evidence>
<feature type="region of interest" description="Disordered" evidence="6">
    <location>
        <begin position="1"/>
        <end position="38"/>
    </location>
</feature>
<dbReference type="PANTHER" id="PTHR13383">
    <property type="entry name" value="RIBONUCLEASE H2 SUBUNIT B"/>
    <property type="match status" value="1"/>
</dbReference>
<evidence type="ECO:0000256" key="2">
    <source>
        <dbReference type="ARBA" id="ARBA00019062"/>
    </source>
</evidence>
<feature type="domain" description="Ribonuclease H2 subunit B wHTH" evidence="7">
    <location>
        <begin position="138"/>
        <end position="381"/>
    </location>
</feature>
<dbReference type="InterPro" id="IPR019024">
    <property type="entry name" value="RNase_H2_suB_wHTH"/>
</dbReference>
<comment type="function">
    <text evidence="4">Non catalytic subunit of RNase H2, an endonuclease that specifically degrades the RNA of RNA:DNA hybrids. Participates in DNA replication, possibly by mediating the removal of lagging-strand Okazaki fragment RNA primers during DNA replication. Mediates the excision of single ribonucleotides from DNA:RNA duplexes.</text>
</comment>
<feature type="domain" description="Rnh202 triple barrel" evidence="8">
    <location>
        <begin position="45"/>
        <end position="135"/>
    </location>
</feature>
<accession>A0A446BWI5</accession>
<dbReference type="Pfam" id="PF09468">
    <property type="entry name" value="RNase_H2-Ydr279"/>
    <property type="match status" value="1"/>
</dbReference>
<dbReference type="InterPro" id="IPR040456">
    <property type="entry name" value="RNase_H2_suB"/>
</dbReference>
<evidence type="ECO:0000256" key="6">
    <source>
        <dbReference type="SAM" id="MobiDB-lite"/>
    </source>
</evidence>
<dbReference type="InterPro" id="IPR041195">
    <property type="entry name" value="Rnh202_N"/>
</dbReference>
<feature type="region of interest" description="Disordered" evidence="6">
    <location>
        <begin position="148"/>
        <end position="177"/>
    </location>
</feature>
<evidence type="ECO:0000256" key="5">
    <source>
        <dbReference type="ARBA" id="ARBA00033464"/>
    </source>
</evidence>
<dbReference type="GO" id="GO:0005654">
    <property type="term" value="C:nucleoplasm"/>
    <property type="evidence" value="ECO:0007669"/>
    <property type="project" value="TreeGrafter"/>
</dbReference>
<feature type="compositionally biased region" description="Gly residues" evidence="6">
    <location>
        <begin position="281"/>
        <end position="302"/>
    </location>
</feature>
<evidence type="ECO:0000256" key="4">
    <source>
        <dbReference type="ARBA" id="ARBA00024778"/>
    </source>
</evidence>
<dbReference type="Gene3D" id="1.10.20.120">
    <property type="match status" value="1"/>
</dbReference>
<dbReference type="Proteomes" id="UP000289323">
    <property type="component" value="Unassembled WGS sequence"/>
</dbReference>
<feature type="compositionally biased region" description="Low complexity" evidence="6">
    <location>
        <begin position="307"/>
        <end position="318"/>
    </location>
</feature>
<reference evidence="9 10" key="1">
    <citation type="submission" date="2018-04" db="EMBL/GenBank/DDBJ databases">
        <authorList>
            <person name="Huttner S."/>
            <person name="Dainat J."/>
        </authorList>
    </citation>
    <scope>NUCLEOTIDE SEQUENCE [LARGE SCALE GENOMIC DNA]</scope>
</reference>
<dbReference type="CDD" id="cd09270">
    <property type="entry name" value="RNase_H2-B"/>
    <property type="match status" value="1"/>
</dbReference>
<gene>
    <name evidence="9" type="ORF">TT172_LOCUS9315</name>
</gene>
<evidence type="ECO:0000256" key="3">
    <source>
        <dbReference type="ARBA" id="ARBA00023242"/>
    </source>
</evidence>
<organism evidence="9 10">
    <name type="scientific">Thermothielavioides terrestris</name>
    <dbReference type="NCBI Taxonomy" id="2587410"/>
    <lineage>
        <taxon>Eukaryota</taxon>
        <taxon>Fungi</taxon>
        <taxon>Dikarya</taxon>
        <taxon>Ascomycota</taxon>
        <taxon>Pezizomycotina</taxon>
        <taxon>Sordariomycetes</taxon>
        <taxon>Sordariomycetidae</taxon>
        <taxon>Sordariales</taxon>
        <taxon>Chaetomiaceae</taxon>
        <taxon>Thermothielavioides</taxon>
    </lineage>
</organism>
<evidence type="ECO:0000259" key="8">
    <source>
        <dbReference type="Pfam" id="PF17745"/>
    </source>
</evidence>
<protein>
    <recommendedName>
        <fullName evidence="2">Ribonuclease H2 subunit B</fullName>
    </recommendedName>
    <alternativeName>
        <fullName evidence="5">Ribonuclease HI subunit B</fullName>
    </alternativeName>
</protein>
<proteinExistence type="predicted"/>
<evidence type="ECO:0000256" key="1">
    <source>
        <dbReference type="ARBA" id="ARBA00004123"/>
    </source>
</evidence>
<comment type="subcellular location">
    <subcellularLocation>
        <location evidence="1">Nucleus</location>
    </subcellularLocation>
</comment>
<dbReference type="Pfam" id="PF17745">
    <property type="entry name" value="Ydr279_N"/>
    <property type="match status" value="1"/>
</dbReference>
<dbReference type="AlphaFoldDB" id="A0A446BWI5"/>
<dbReference type="EMBL" id="OUUZ01000018">
    <property type="protein sequence ID" value="SPQ26896.1"/>
    <property type="molecule type" value="Genomic_DNA"/>
</dbReference>